<feature type="transmembrane region" description="Helical" evidence="1">
    <location>
        <begin position="7"/>
        <end position="33"/>
    </location>
</feature>
<dbReference type="AlphaFoldDB" id="A0A514BV35"/>
<dbReference type="GO" id="GO:0009389">
    <property type="term" value="F:dimethyl sulfoxide reductase activity"/>
    <property type="evidence" value="ECO:0007669"/>
    <property type="project" value="TreeGrafter"/>
</dbReference>
<dbReference type="OrthoDB" id="5520897at2"/>
<reference evidence="2 3" key="1">
    <citation type="submission" date="2019-06" db="EMBL/GenBank/DDBJ databases">
        <title>Lysobacter alkalisoli sp. nov. isolated from saline-alkali soil.</title>
        <authorList>
            <person name="Sun J.-Q."/>
            <person name="Xu L."/>
        </authorList>
    </citation>
    <scope>NUCLEOTIDE SEQUENCE [LARGE SCALE GENOMIC DNA]</scope>
    <source>
        <strain evidence="2 3">SJ-36</strain>
    </source>
</reference>
<accession>A0A514BV35</accession>
<dbReference type="EMBL" id="CP041242">
    <property type="protein sequence ID" value="QDH71227.1"/>
    <property type="molecule type" value="Genomic_DNA"/>
</dbReference>
<feature type="transmembrane region" description="Helical" evidence="1">
    <location>
        <begin position="91"/>
        <end position="113"/>
    </location>
</feature>
<gene>
    <name evidence="2" type="ORF">FKV23_14840</name>
</gene>
<keyword evidence="1" id="KW-1133">Transmembrane helix</keyword>
<protein>
    <submittedName>
        <fullName evidence="2">Dimethyl sulfoxide reductase anchor subunit</fullName>
    </submittedName>
</protein>
<keyword evidence="1" id="KW-0812">Transmembrane</keyword>
<dbReference type="RefSeq" id="WP_141624559.1">
    <property type="nucleotide sequence ID" value="NZ_CP041242.1"/>
</dbReference>
<keyword evidence="3" id="KW-1185">Reference proteome</keyword>
<keyword evidence="1" id="KW-0472">Membrane</keyword>
<organism evidence="2 3">
    <name type="scientific">Marilutibacter alkalisoli</name>
    <dbReference type="NCBI Taxonomy" id="2591633"/>
    <lineage>
        <taxon>Bacteria</taxon>
        <taxon>Pseudomonadati</taxon>
        <taxon>Pseudomonadota</taxon>
        <taxon>Gammaproteobacteria</taxon>
        <taxon>Lysobacterales</taxon>
        <taxon>Lysobacteraceae</taxon>
        <taxon>Marilutibacter</taxon>
    </lineage>
</organism>
<evidence type="ECO:0000313" key="3">
    <source>
        <dbReference type="Proteomes" id="UP000317199"/>
    </source>
</evidence>
<dbReference type="Pfam" id="PF04976">
    <property type="entry name" value="DmsC"/>
    <property type="match status" value="1"/>
</dbReference>
<feature type="transmembrane region" description="Helical" evidence="1">
    <location>
        <begin position="160"/>
        <end position="185"/>
    </location>
</feature>
<dbReference type="GO" id="GO:0009390">
    <property type="term" value="C:dimethyl sulfoxide reductase complex"/>
    <property type="evidence" value="ECO:0007669"/>
    <property type="project" value="TreeGrafter"/>
</dbReference>
<dbReference type="KEGG" id="lyj:FKV23_14840"/>
<proteinExistence type="predicted"/>
<feature type="transmembrane region" description="Helical" evidence="1">
    <location>
        <begin position="293"/>
        <end position="313"/>
    </location>
</feature>
<dbReference type="PANTHER" id="PTHR38095:SF1">
    <property type="entry name" value="ANAEROBIC DIMETHYL SULFOXIDE REDUCTASE CHAIN YNFH"/>
    <property type="match status" value="1"/>
</dbReference>
<feature type="transmembrane region" description="Helical" evidence="1">
    <location>
        <begin position="125"/>
        <end position="148"/>
    </location>
</feature>
<dbReference type="InterPro" id="IPR007059">
    <property type="entry name" value="DmsC"/>
</dbReference>
<name>A0A514BV35_9GAMM</name>
<evidence type="ECO:0000313" key="2">
    <source>
        <dbReference type="EMBL" id="QDH71227.1"/>
    </source>
</evidence>
<feature type="transmembrane region" description="Helical" evidence="1">
    <location>
        <begin position="267"/>
        <end position="287"/>
    </location>
</feature>
<feature type="transmembrane region" description="Helical" evidence="1">
    <location>
        <begin position="191"/>
        <end position="208"/>
    </location>
</feature>
<dbReference type="Proteomes" id="UP000317199">
    <property type="component" value="Chromosome"/>
</dbReference>
<dbReference type="GO" id="GO:0019645">
    <property type="term" value="P:anaerobic electron transport chain"/>
    <property type="evidence" value="ECO:0007669"/>
    <property type="project" value="InterPro"/>
</dbReference>
<dbReference type="GO" id="GO:0005886">
    <property type="term" value="C:plasma membrane"/>
    <property type="evidence" value="ECO:0007669"/>
    <property type="project" value="TreeGrafter"/>
</dbReference>
<dbReference type="PANTHER" id="PTHR38095">
    <property type="entry name" value="ANAEROBIC DIMETHYL SULFOXIDE REDUCTASE CHAIN YNFH"/>
    <property type="match status" value="1"/>
</dbReference>
<evidence type="ECO:0000256" key="1">
    <source>
        <dbReference type="SAM" id="Phobius"/>
    </source>
</evidence>
<sequence>MNPALSVIFFTTLSGAGYGLLAWTAAWILLPYLQGHPPQQGAMPLLWGISLVLGLLLTTAGLLCSMFHLGKPARAWRAFSQWRSSWLSREGVSAVLAAIAALALLGLLATPLFMHSYAALQSPAVPLLAAIVLLTSVATIACTAMIYASLKPIPAWRHALVVPVYFAFALLCGWLLLAAIASWTALPVRTLAIAAVVTWVLAIVTAMLKRVYWRAIDRQPAAASRADAIGLPGREIGVFERPHTEANYITHEMGYVLARKHSRPLRLIATYLFALVPMLAVGLGWAFPALDAPLFTLAAMAALLGVFVERWLFFAQARHAVMAYY</sequence>
<feature type="transmembrane region" description="Helical" evidence="1">
    <location>
        <begin position="45"/>
        <end position="70"/>
    </location>
</feature>